<organism evidence="1 2">
    <name type="scientific">Novosphingobium silvae</name>
    <dbReference type="NCBI Taxonomy" id="2692619"/>
    <lineage>
        <taxon>Bacteria</taxon>
        <taxon>Pseudomonadati</taxon>
        <taxon>Pseudomonadota</taxon>
        <taxon>Alphaproteobacteria</taxon>
        <taxon>Sphingomonadales</taxon>
        <taxon>Sphingomonadaceae</taxon>
        <taxon>Novosphingobium</taxon>
    </lineage>
</organism>
<keyword evidence="2" id="KW-1185">Reference proteome</keyword>
<gene>
    <name evidence="1" type="ORF">GR702_01395</name>
</gene>
<proteinExistence type="predicted"/>
<dbReference type="RefSeq" id="WP_160984155.1">
    <property type="nucleotide sequence ID" value="NZ_WVTD01000001.1"/>
</dbReference>
<dbReference type="EMBL" id="WVTD01000001">
    <property type="protein sequence ID" value="MYL96429.1"/>
    <property type="molecule type" value="Genomic_DNA"/>
</dbReference>
<sequence>MAKIAQLNRLTPLEANGQELVPVVKNGTTRAAAIIDIVAPAAKPFVDAAAGHVAKAELAAASAAIGAHLFDTVEAGLLATPEGNDFRVRGVGDTYAEDYRNVGGVATKLPGELPSKAYMDGIAPAVNSKVMVLAKMAGVDTSNIALDSGAAIRAALTEAMTAGKTVDLGVDTFRVGAQWSSVLPITDKLILRGDGGRFVATDGDSSKNFMAVRAPIEMEGLRFENFSALLSCDTNGIDLSDHDIVLRNIDHLNCGQGLIFNTLENFRIRDLILEMINIDSTAFASGVGKGQGIRWQANGFRRAYLRSIFCRNRNYQAVRVGAYPHDLVYNGHIHMESIHVDGVISNGQSNGVQAFGYDIYVDDIFVTRVDCLNGNSSNTEAVYFAGDRVSLGNITVENASNGQGGIAVKSSRTRQHGPIRYRTRLHPRMNCAMRIDGPDVELSGGFDIEWLWEPIVTSTSAGNDAYAVSYLRMDTALTDAYDYFFVPHAVNTTNAPTLDVGGFGAKLMVNAENGAAIYPGQLRTDVIYRATLDVSGNRYRIRAVRWDDRVPVVSGIGNNIALPGVLLDGKTYWATPMTTMTAGATMTIGDSAPITIKVQTANGLSDIPNSETVTNGYRKAFYYSAADNAMILIDESGKPYTGTGRFVPELSGVVNAYVCNHPYPDDYSDALFVMFPIANTGAATLNGEPILRADGSAITSGYLVPNELYQLIRAGSNWNATRVSGSFHAIDTANGGSGRSVIKDVTVTNGHYTSIVDSISTGYNEVSNIKTLGRTRVRDAVVGLGMSVAAPIGSRAYVSDIRLSCFYIDMPTRIVSVGPGFSHVEINNVPEAVIRGLVTGPGGTVIGGNTTQGGIGFLRLRNVQKAAAFAQYITQATAITAIDSDHVSVASGVNPPSIGAGGFFEFGSIFPHLGVEPGDAITVTHEMNNTRLQFGGYCTARDTVKAFVRDPNPAGAAVDLAPGRLFITSRRMRA</sequence>
<dbReference type="SUPFAM" id="SSF51126">
    <property type="entry name" value="Pectin lyase-like"/>
    <property type="match status" value="1"/>
</dbReference>
<accession>A0A7X4K5S9</accession>
<name>A0A7X4K5S9_9SPHN</name>
<dbReference type="InterPro" id="IPR011050">
    <property type="entry name" value="Pectin_lyase_fold/virulence"/>
</dbReference>
<dbReference type="Proteomes" id="UP000465810">
    <property type="component" value="Unassembled WGS sequence"/>
</dbReference>
<comment type="caution">
    <text evidence="1">The sequence shown here is derived from an EMBL/GenBank/DDBJ whole genome shotgun (WGS) entry which is preliminary data.</text>
</comment>
<protein>
    <submittedName>
        <fullName evidence="1">Uncharacterized protein</fullName>
    </submittedName>
</protein>
<reference evidence="1 2" key="1">
    <citation type="submission" date="2019-12" db="EMBL/GenBank/DDBJ databases">
        <authorList>
            <person name="Feng G."/>
            <person name="Zhu H."/>
        </authorList>
    </citation>
    <scope>NUCLEOTIDE SEQUENCE [LARGE SCALE GENOMIC DNA]</scope>
    <source>
        <strain evidence="1 2">FGD1</strain>
    </source>
</reference>
<evidence type="ECO:0000313" key="2">
    <source>
        <dbReference type="Proteomes" id="UP000465810"/>
    </source>
</evidence>
<evidence type="ECO:0000313" key="1">
    <source>
        <dbReference type="EMBL" id="MYL96429.1"/>
    </source>
</evidence>
<dbReference type="AlphaFoldDB" id="A0A7X4K5S9"/>